<evidence type="ECO:0000259" key="1">
    <source>
        <dbReference type="Pfam" id="PF12697"/>
    </source>
</evidence>
<keyword evidence="3" id="KW-1185">Reference proteome</keyword>
<dbReference type="PRINTS" id="PR00111">
    <property type="entry name" value="ABHYDROLASE"/>
</dbReference>
<dbReference type="GO" id="GO:0016787">
    <property type="term" value="F:hydrolase activity"/>
    <property type="evidence" value="ECO:0007669"/>
    <property type="project" value="UniProtKB-KW"/>
</dbReference>
<feature type="domain" description="AB hydrolase-1" evidence="1">
    <location>
        <begin position="18"/>
        <end position="251"/>
    </location>
</feature>
<reference evidence="2 3" key="1">
    <citation type="submission" date="2021-05" db="EMBL/GenBank/DDBJ databases">
        <title>Novel species in genus Cellulomonas.</title>
        <authorList>
            <person name="Zhang G."/>
        </authorList>
    </citation>
    <scope>NUCLEOTIDE SEQUENCE [LARGE SCALE GENOMIC DNA]</scope>
    <source>
        <strain evidence="3">zg-ZUI222</strain>
    </source>
</reference>
<sequence>MLSTINRSVAVMTTTTYVLVPGFWLGASAWRSVADSLREQGHAVHAVDLTGMGERAHLATPETDLTTHVDDVVRLLEEHDLHDVVLVGHSYGGLVITGAADRAPERVARLVYVDTGPLPDGTAQADFDGPEARSANERVVMTDGDGWRLPPPPWAALAADVPEVDDATVATLVAGSQPQPWRTATEPVTLTGAWERLPRTGVLCTFGVEQMREMGQHVPALAHMVDGDWTYVELPTWHWPMVSRPAELAEVLGSVAG</sequence>
<evidence type="ECO:0000313" key="2">
    <source>
        <dbReference type="EMBL" id="QVI64015.1"/>
    </source>
</evidence>
<protein>
    <submittedName>
        <fullName evidence="2">Alpha/beta fold hydrolase</fullName>
    </submittedName>
</protein>
<keyword evidence="2" id="KW-0378">Hydrolase</keyword>
<dbReference type="InterPro" id="IPR000073">
    <property type="entry name" value="AB_hydrolase_1"/>
</dbReference>
<dbReference type="InterPro" id="IPR029058">
    <property type="entry name" value="AB_hydrolase_fold"/>
</dbReference>
<dbReference type="SUPFAM" id="SSF53474">
    <property type="entry name" value="alpha/beta-Hydrolases"/>
    <property type="match status" value="1"/>
</dbReference>
<name>A0ABX8DAT7_9CELL</name>
<dbReference type="EMBL" id="CP074405">
    <property type="protein sequence ID" value="QVI64015.1"/>
    <property type="molecule type" value="Genomic_DNA"/>
</dbReference>
<accession>A0ABX8DAT7</accession>
<dbReference type="InterPro" id="IPR052897">
    <property type="entry name" value="Sec-Metab_Biosynth_Hydrolase"/>
</dbReference>
<dbReference type="Pfam" id="PF12697">
    <property type="entry name" value="Abhydrolase_6"/>
    <property type="match status" value="1"/>
</dbReference>
<proteinExistence type="predicted"/>
<gene>
    <name evidence="2" type="ORF">KG103_00995</name>
</gene>
<evidence type="ECO:0000313" key="3">
    <source>
        <dbReference type="Proteomes" id="UP000677804"/>
    </source>
</evidence>
<organism evidence="2 3">
    <name type="scientific">Cellulomonas wangleii</name>
    <dbReference type="NCBI Taxonomy" id="2816956"/>
    <lineage>
        <taxon>Bacteria</taxon>
        <taxon>Bacillati</taxon>
        <taxon>Actinomycetota</taxon>
        <taxon>Actinomycetes</taxon>
        <taxon>Micrococcales</taxon>
        <taxon>Cellulomonadaceae</taxon>
        <taxon>Cellulomonas</taxon>
    </lineage>
</organism>
<dbReference type="Proteomes" id="UP000677804">
    <property type="component" value="Chromosome"/>
</dbReference>
<dbReference type="PANTHER" id="PTHR37017:SF11">
    <property type="entry name" value="ESTERASE_LIPASE_THIOESTERASE DOMAIN-CONTAINING PROTEIN"/>
    <property type="match status" value="1"/>
</dbReference>
<dbReference type="PANTHER" id="PTHR37017">
    <property type="entry name" value="AB HYDROLASE-1 DOMAIN-CONTAINING PROTEIN-RELATED"/>
    <property type="match status" value="1"/>
</dbReference>
<dbReference type="Gene3D" id="3.40.50.1820">
    <property type="entry name" value="alpha/beta hydrolase"/>
    <property type="match status" value="1"/>
</dbReference>